<accession>A0A371FBV7</accession>
<feature type="non-terminal residue" evidence="1">
    <location>
        <position position="1"/>
    </location>
</feature>
<evidence type="ECO:0000313" key="1">
    <source>
        <dbReference type="EMBL" id="RDX75603.1"/>
    </source>
</evidence>
<dbReference type="AlphaFoldDB" id="A0A371FBV7"/>
<keyword evidence="2" id="KW-1185">Reference proteome</keyword>
<evidence type="ECO:0000313" key="2">
    <source>
        <dbReference type="Proteomes" id="UP000257109"/>
    </source>
</evidence>
<protein>
    <submittedName>
        <fullName evidence="1">Uncharacterized protein</fullName>
    </submittedName>
</protein>
<proteinExistence type="predicted"/>
<organism evidence="1 2">
    <name type="scientific">Mucuna pruriens</name>
    <name type="common">Velvet bean</name>
    <name type="synonym">Dolichos pruriens</name>
    <dbReference type="NCBI Taxonomy" id="157652"/>
    <lineage>
        <taxon>Eukaryota</taxon>
        <taxon>Viridiplantae</taxon>
        <taxon>Streptophyta</taxon>
        <taxon>Embryophyta</taxon>
        <taxon>Tracheophyta</taxon>
        <taxon>Spermatophyta</taxon>
        <taxon>Magnoliopsida</taxon>
        <taxon>eudicotyledons</taxon>
        <taxon>Gunneridae</taxon>
        <taxon>Pentapetalae</taxon>
        <taxon>rosids</taxon>
        <taxon>fabids</taxon>
        <taxon>Fabales</taxon>
        <taxon>Fabaceae</taxon>
        <taxon>Papilionoideae</taxon>
        <taxon>50 kb inversion clade</taxon>
        <taxon>NPAAA clade</taxon>
        <taxon>indigoferoid/millettioid clade</taxon>
        <taxon>Phaseoleae</taxon>
        <taxon>Mucuna</taxon>
    </lineage>
</organism>
<comment type="caution">
    <text evidence="1">The sequence shown here is derived from an EMBL/GenBank/DDBJ whole genome shotgun (WGS) entry which is preliminary data.</text>
</comment>
<dbReference type="Proteomes" id="UP000257109">
    <property type="component" value="Unassembled WGS sequence"/>
</dbReference>
<dbReference type="EMBL" id="QJKJ01009783">
    <property type="protein sequence ID" value="RDX75603.1"/>
    <property type="molecule type" value="Genomic_DNA"/>
</dbReference>
<name>A0A371FBV7_MUCPR</name>
<sequence>MSFKDKVIGQQSTPKQVGNLIQEGMMKLELEGSNKISKGAAASSDALCHGWIMLGDFNEITKPFEVQGFVFKLHERPIETLTRLFAMVGRN</sequence>
<gene>
    <name evidence="1" type="ORF">CR513_44497</name>
</gene>
<reference evidence="1" key="1">
    <citation type="submission" date="2018-05" db="EMBL/GenBank/DDBJ databases">
        <title>Draft genome of Mucuna pruriens seed.</title>
        <authorList>
            <person name="Nnadi N.E."/>
            <person name="Vos R."/>
            <person name="Hasami M.H."/>
            <person name="Devisetty U.K."/>
            <person name="Aguiy J.C."/>
        </authorList>
    </citation>
    <scope>NUCLEOTIDE SEQUENCE [LARGE SCALE GENOMIC DNA]</scope>
    <source>
        <strain evidence="1">JCA_2017</strain>
    </source>
</reference>